<dbReference type="SUPFAM" id="SSF53649">
    <property type="entry name" value="Alkaline phosphatase-like"/>
    <property type="match status" value="1"/>
</dbReference>
<dbReference type="OrthoDB" id="127333at2"/>
<dbReference type="Gene3D" id="3.40.720.10">
    <property type="entry name" value="Alkaline Phosphatase, subunit A"/>
    <property type="match status" value="1"/>
</dbReference>
<accession>A0A5C5VCX1</accession>
<organism evidence="1 2">
    <name type="scientific">Posidoniimonas corsicana</name>
    <dbReference type="NCBI Taxonomy" id="1938618"/>
    <lineage>
        <taxon>Bacteria</taxon>
        <taxon>Pseudomonadati</taxon>
        <taxon>Planctomycetota</taxon>
        <taxon>Planctomycetia</taxon>
        <taxon>Pirellulales</taxon>
        <taxon>Lacipirellulaceae</taxon>
        <taxon>Posidoniimonas</taxon>
    </lineage>
</organism>
<dbReference type="AlphaFoldDB" id="A0A5C5VCX1"/>
<dbReference type="Pfam" id="PF07394">
    <property type="entry name" value="DUF1501"/>
    <property type="match status" value="1"/>
</dbReference>
<reference evidence="1 2" key="1">
    <citation type="submission" date="2019-02" db="EMBL/GenBank/DDBJ databases">
        <title>Deep-cultivation of Planctomycetes and their phenomic and genomic characterization uncovers novel biology.</title>
        <authorList>
            <person name="Wiegand S."/>
            <person name="Jogler M."/>
            <person name="Boedeker C."/>
            <person name="Pinto D."/>
            <person name="Vollmers J."/>
            <person name="Rivas-Marin E."/>
            <person name="Kohn T."/>
            <person name="Peeters S.H."/>
            <person name="Heuer A."/>
            <person name="Rast P."/>
            <person name="Oberbeckmann S."/>
            <person name="Bunk B."/>
            <person name="Jeske O."/>
            <person name="Meyerdierks A."/>
            <person name="Storesund J.E."/>
            <person name="Kallscheuer N."/>
            <person name="Luecker S."/>
            <person name="Lage O.M."/>
            <person name="Pohl T."/>
            <person name="Merkel B.J."/>
            <person name="Hornburger P."/>
            <person name="Mueller R.-W."/>
            <person name="Bruemmer F."/>
            <person name="Labrenz M."/>
            <person name="Spormann A.M."/>
            <person name="Op Den Camp H."/>
            <person name="Overmann J."/>
            <person name="Amann R."/>
            <person name="Jetten M.S.M."/>
            <person name="Mascher T."/>
            <person name="Medema M.H."/>
            <person name="Devos D.P."/>
            <person name="Kaster A.-K."/>
            <person name="Ovreas L."/>
            <person name="Rohde M."/>
            <person name="Galperin M.Y."/>
            <person name="Jogler C."/>
        </authorList>
    </citation>
    <scope>NUCLEOTIDE SEQUENCE [LARGE SCALE GENOMIC DNA]</scope>
    <source>
        <strain evidence="1 2">KOR34</strain>
    </source>
</reference>
<dbReference type="PANTHER" id="PTHR43737:SF1">
    <property type="entry name" value="DUF1501 DOMAIN-CONTAINING PROTEIN"/>
    <property type="match status" value="1"/>
</dbReference>
<evidence type="ECO:0008006" key="3">
    <source>
        <dbReference type="Google" id="ProtNLM"/>
    </source>
</evidence>
<dbReference type="RefSeq" id="WP_146563360.1">
    <property type="nucleotide sequence ID" value="NZ_SIHJ01000001.1"/>
</dbReference>
<dbReference type="InterPro" id="IPR010869">
    <property type="entry name" value="DUF1501"/>
</dbReference>
<dbReference type="PANTHER" id="PTHR43737">
    <property type="entry name" value="BLL7424 PROTEIN"/>
    <property type="match status" value="1"/>
</dbReference>
<comment type="caution">
    <text evidence="1">The sequence shown here is derived from an EMBL/GenBank/DDBJ whole genome shotgun (WGS) entry which is preliminary data.</text>
</comment>
<name>A0A5C5VCX1_9BACT</name>
<proteinExistence type="predicted"/>
<evidence type="ECO:0000313" key="1">
    <source>
        <dbReference type="EMBL" id="TWT36448.1"/>
    </source>
</evidence>
<dbReference type="EMBL" id="SIHJ01000001">
    <property type="protein sequence ID" value="TWT36448.1"/>
    <property type="molecule type" value="Genomic_DNA"/>
</dbReference>
<gene>
    <name evidence="1" type="ORF">KOR34_13540</name>
</gene>
<dbReference type="Proteomes" id="UP000316714">
    <property type="component" value="Unassembled WGS sequence"/>
</dbReference>
<keyword evidence="2" id="KW-1185">Reference proteome</keyword>
<protein>
    <recommendedName>
        <fullName evidence="3">Sulfatase</fullName>
    </recommendedName>
</protein>
<dbReference type="PROSITE" id="PS51318">
    <property type="entry name" value="TAT"/>
    <property type="match status" value="1"/>
</dbReference>
<dbReference type="InterPro" id="IPR017850">
    <property type="entry name" value="Alkaline_phosphatase_core_sf"/>
</dbReference>
<dbReference type="InterPro" id="IPR006311">
    <property type="entry name" value="TAT_signal"/>
</dbReference>
<sequence>MKRQPHSCCGPTGHVGRREFLQVGALTTLGLTLGDFFRQRAVAEAISAAAPRSSGPACDSVIQIYLPGGIAHQEFVDPKPAAPSEYRGEMDSIPTSLPGERFNELMVKTAGVADKLTVVRSMTHTEAAHERGTHNMITGNRPSPAIVFPSMGSVVASELGPHNEMPSYVCVPGLTSEYAGSGYLSSAFGPFTLGADPARRSFKVRDLALPESVSPERFAHRRGLLASVDEHFKTMQQSPAIDAADSFYQRAYDMLLSPSAREAFNLRAESGATVQRYGRSQAGARMLLARRLIEAGVRFVSLNYGDWDTHTYHFRTTERILPPLDQALGALIGDLDERGMLDRTLVIVCSEFGRTPMVNAGAGRDHWPRVFSTLMAGGGLKRGYIHGASDALAAEPDRDPVSPEDLACTIYRLLGVDATKELMAPGNRPLDIVDGGRVVRELIA</sequence>
<evidence type="ECO:0000313" key="2">
    <source>
        <dbReference type="Proteomes" id="UP000316714"/>
    </source>
</evidence>